<keyword evidence="4" id="KW-0255">Endonuclease</keyword>
<feature type="domain" description="Integrase catalytic" evidence="8">
    <location>
        <begin position="230"/>
        <end position="383"/>
    </location>
</feature>
<dbReference type="Proteomes" id="UP000230423">
    <property type="component" value="Unassembled WGS sequence"/>
</dbReference>
<dbReference type="InterPro" id="IPR012337">
    <property type="entry name" value="RNaseH-like_sf"/>
</dbReference>
<dbReference type="PROSITE" id="PS50994">
    <property type="entry name" value="INTEGRASE"/>
    <property type="match status" value="1"/>
</dbReference>
<accession>A0A2G9UKH9</accession>
<dbReference type="SUPFAM" id="SSF53098">
    <property type="entry name" value="Ribonuclease H-like"/>
    <property type="match status" value="1"/>
</dbReference>
<reference evidence="9 10" key="1">
    <citation type="submission" date="2015-09" db="EMBL/GenBank/DDBJ databases">
        <title>Draft genome of the parasitic nematode Teladorsagia circumcincta isolate WARC Sus (inbred).</title>
        <authorList>
            <person name="Mitreva M."/>
        </authorList>
    </citation>
    <scope>NUCLEOTIDE SEQUENCE [LARGE SCALE GENOMIC DNA]</scope>
    <source>
        <strain evidence="9 10">S</strain>
    </source>
</reference>
<dbReference type="GO" id="GO:0016779">
    <property type="term" value="F:nucleotidyltransferase activity"/>
    <property type="evidence" value="ECO:0007669"/>
    <property type="project" value="UniProtKB-KW"/>
</dbReference>
<dbReference type="InterPro" id="IPR043502">
    <property type="entry name" value="DNA/RNA_pol_sf"/>
</dbReference>
<evidence type="ECO:0000259" key="7">
    <source>
        <dbReference type="PROSITE" id="PS50175"/>
    </source>
</evidence>
<dbReference type="Pfam" id="PF00078">
    <property type="entry name" value="RVT_1"/>
    <property type="match status" value="1"/>
</dbReference>
<dbReference type="GO" id="GO:0006508">
    <property type="term" value="P:proteolysis"/>
    <property type="evidence" value="ECO:0007669"/>
    <property type="project" value="InterPro"/>
</dbReference>
<dbReference type="PANTHER" id="PTHR37984:SF5">
    <property type="entry name" value="PROTEIN NYNRIN-LIKE"/>
    <property type="match status" value="1"/>
</dbReference>
<proteinExistence type="predicted"/>
<evidence type="ECO:0000256" key="4">
    <source>
        <dbReference type="ARBA" id="ARBA00022759"/>
    </source>
</evidence>
<dbReference type="InterPro" id="IPR001584">
    <property type="entry name" value="Integrase_cat-core"/>
</dbReference>
<dbReference type="GO" id="GO:0004190">
    <property type="term" value="F:aspartic-type endopeptidase activity"/>
    <property type="evidence" value="ECO:0007669"/>
    <property type="project" value="InterPro"/>
</dbReference>
<keyword evidence="1" id="KW-0808">Transferase</keyword>
<evidence type="ECO:0000256" key="6">
    <source>
        <dbReference type="SAM" id="MobiDB-lite"/>
    </source>
</evidence>
<feature type="region of interest" description="Disordered" evidence="6">
    <location>
        <begin position="506"/>
        <end position="547"/>
    </location>
</feature>
<dbReference type="GO" id="GO:0003676">
    <property type="term" value="F:nucleic acid binding"/>
    <property type="evidence" value="ECO:0007669"/>
    <property type="project" value="InterPro"/>
</dbReference>
<dbReference type="FunFam" id="3.30.420.10:FF:000131">
    <property type="entry name" value="Protein CBG26278"/>
    <property type="match status" value="1"/>
</dbReference>
<dbReference type="GO" id="GO:0015074">
    <property type="term" value="P:DNA integration"/>
    <property type="evidence" value="ECO:0007669"/>
    <property type="project" value="InterPro"/>
</dbReference>
<dbReference type="PANTHER" id="PTHR37984">
    <property type="entry name" value="PROTEIN CBG26694"/>
    <property type="match status" value="1"/>
</dbReference>
<evidence type="ECO:0000259" key="8">
    <source>
        <dbReference type="PROSITE" id="PS50994"/>
    </source>
</evidence>
<dbReference type="AlphaFoldDB" id="A0A2G9UKH9"/>
<keyword evidence="2" id="KW-0548">Nucleotidyltransferase</keyword>
<dbReference type="InterPro" id="IPR001995">
    <property type="entry name" value="Peptidase_A2_cat"/>
</dbReference>
<protein>
    <submittedName>
        <fullName evidence="9">Integrase core domain protein</fullName>
    </submittedName>
</protein>
<dbReference type="InterPro" id="IPR021109">
    <property type="entry name" value="Peptidase_aspartic_dom_sf"/>
</dbReference>
<feature type="compositionally biased region" description="Basic residues" evidence="6">
    <location>
        <begin position="525"/>
        <end position="534"/>
    </location>
</feature>
<evidence type="ECO:0000256" key="1">
    <source>
        <dbReference type="ARBA" id="ARBA00022679"/>
    </source>
</evidence>
<evidence type="ECO:0000256" key="5">
    <source>
        <dbReference type="ARBA" id="ARBA00022801"/>
    </source>
</evidence>
<gene>
    <name evidence="9" type="ORF">TELCIR_07914</name>
</gene>
<dbReference type="InterPro" id="IPR050951">
    <property type="entry name" value="Retrovirus_Pol_polyprotein"/>
</dbReference>
<keyword evidence="5" id="KW-0378">Hydrolase</keyword>
<dbReference type="SUPFAM" id="SSF56672">
    <property type="entry name" value="DNA/RNA polymerases"/>
    <property type="match status" value="1"/>
</dbReference>
<evidence type="ECO:0000256" key="3">
    <source>
        <dbReference type="ARBA" id="ARBA00022722"/>
    </source>
</evidence>
<dbReference type="Pfam" id="PF00665">
    <property type="entry name" value="rve"/>
    <property type="match status" value="1"/>
</dbReference>
<dbReference type="Gene3D" id="3.30.420.10">
    <property type="entry name" value="Ribonuclease H-like superfamily/Ribonuclease H"/>
    <property type="match status" value="1"/>
</dbReference>
<dbReference type="OrthoDB" id="5832102at2759"/>
<dbReference type="SUPFAM" id="SSF50630">
    <property type="entry name" value="Acid proteases"/>
    <property type="match status" value="1"/>
</dbReference>
<dbReference type="InterPro" id="IPR043128">
    <property type="entry name" value="Rev_trsase/Diguanyl_cyclase"/>
</dbReference>
<sequence length="547" mass="61995">MRRNRNTKKKPRRANQLVVVASTTTSTAPVKRIFRTVAINGIPTRMRLDTGADVTLLSLKDWITIGRPKLLPPLFALRSADNKEIKEIDRLIAANVLSPVDHADWAAPIVVVQKKNATNGYNDCWTDGTAAYLDDIIVTGKTITEHNARLEAVLRRIHDYGFRVRLEKCSFLQTEIRYLGFIVNAKGRQPDPAKIEAIHNMPPPKDVSQLRAFLEAAKNPVKAELSSWPKATLPWTRVHADFAGPLDGIYYFVVVDAYSKWPEILQMNSISTPATIKAMKRIFAQFGNPQTLVTDNGSQFTSTMFVEFCRQRGIRHIRSPPFHPQNNGQAERFVDTFKRGLAKLKREGSSTEALQDFLMAHRMTPCPSGPDHLSPAENFLGRKLHTDLDLMVPQTTDKMGPRDTKMEEQFIRYSGARRRPFKVDDAVYAKNYRGARSTWTPGIVTRRLGNVMYQVRCGNILWNRHVNQLKPRDHMQMADQLKEVFDLTPDHTEPATVMDQTLLDAQETSTPTPTPAPQPTTQLRRSTRIRRKPAHLSVDPSKKSYVS</sequence>
<dbReference type="Gene3D" id="3.30.70.270">
    <property type="match status" value="1"/>
</dbReference>
<dbReference type="Gene3D" id="2.40.70.10">
    <property type="entry name" value="Acid Proteases"/>
    <property type="match status" value="1"/>
</dbReference>
<evidence type="ECO:0000256" key="2">
    <source>
        <dbReference type="ARBA" id="ARBA00022695"/>
    </source>
</evidence>
<name>A0A2G9UKH9_TELCI</name>
<organism evidence="9 10">
    <name type="scientific">Teladorsagia circumcincta</name>
    <name type="common">Brown stomach worm</name>
    <name type="synonym">Ostertagia circumcincta</name>
    <dbReference type="NCBI Taxonomy" id="45464"/>
    <lineage>
        <taxon>Eukaryota</taxon>
        <taxon>Metazoa</taxon>
        <taxon>Ecdysozoa</taxon>
        <taxon>Nematoda</taxon>
        <taxon>Chromadorea</taxon>
        <taxon>Rhabditida</taxon>
        <taxon>Rhabditina</taxon>
        <taxon>Rhabditomorpha</taxon>
        <taxon>Strongyloidea</taxon>
        <taxon>Trichostrongylidae</taxon>
        <taxon>Teladorsagia</taxon>
    </lineage>
</organism>
<dbReference type="GO" id="GO:0042575">
    <property type="term" value="C:DNA polymerase complex"/>
    <property type="evidence" value="ECO:0007669"/>
    <property type="project" value="UniProtKB-ARBA"/>
</dbReference>
<evidence type="ECO:0000313" key="10">
    <source>
        <dbReference type="Proteomes" id="UP000230423"/>
    </source>
</evidence>
<dbReference type="InterPro" id="IPR036397">
    <property type="entry name" value="RNaseH_sf"/>
</dbReference>
<evidence type="ECO:0000313" key="9">
    <source>
        <dbReference type="EMBL" id="PIO70242.1"/>
    </source>
</evidence>
<feature type="domain" description="Peptidase A2" evidence="7">
    <location>
        <begin position="44"/>
        <end position="62"/>
    </location>
</feature>
<dbReference type="GO" id="GO:0004519">
    <property type="term" value="F:endonuclease activity"/>
    <property type="evidence" value="ECO:0007669"/>
    <property type="project" value="UniProtKB-KW"/>
</dbReference>
<dbReference type="PROSITE" id="PS50175">
    <property type="entry name" value="ASP_PROT_RETROV"/>
    <property type="match status" value="1"/>
</dbReference>
<keyword evidence="3" id="KW-0540">Nuclease</keyword>
<dbReference type="EMBL" id="KZ346339">
    <property type="protein sequence ID" value="PIO70242.1"/>
    <property type="molecule type" value="Genomic_DNA"/>
</dbReference>
<dbReference type="InterPro" id="IPR000477">
    <property type="entry name" value="RT_dom"/>
</dbReference>
<keyword evidence="10" id="KW-1185">Reference proteome</keyword>